<organism evidence="1">
    <name type="scientific">Amphimedon queenslandica</name>
    <name type="common">Sponge</name>
    <dbReference type="NCBI Taxonomy" id="400682"/>
    <lineage>
        <taxon>Eukaryota</taxon>
        <taxon>Metazoa</taxon>
        <taxon>Porifera</taxon>
        <taxon>Demospongiae</taxon>
        <taxon>Heteroscleromorpha</taxon>
        <taxon>Haplosclerida</taxon>
        <taxon>Niphatidae</taxon>
        <taxon>Amphimedon</taxon>
    </lineage>
</organism>
<dbReference type="InParanoid" id="A0A1X7V4F6"/>
<name>A0A1X7V4F6_AMPQE</name>
<sequence>MSCLFCKANVKKGAGKIKRKLIFGKKSDRVLSFLDSLCLVDYIRKVSDAQPVNYDLCFVKNSWLLPEARAEAASIPPAKSHAVAAL</sequence>
<dbReference type="EnsemblMetazoa" id="Aqu2.1.34689_001">
    <property type="protein sequence ID" value="Aqu2.1.34689_001"/>
    <property type="gene ID" value="Aqu2.1.34689"/>
</dbReference>
<reference evidence="1" key="1">
    <citation type="submission" date="2017-05" db="UniProtKB">
        <authorList>
            <consortium name="EnsemblMetazoa"/>
        </authorList>
    </citation>
    <scope>IDENTIFICATION</scope>
</reference>
<accession>A0A1X7V4F6</accession>
<protein>
    <submittedName>
        <fullName evidence="1">Uncharacterized protein</fullName>
    </submittedName>
</protein>
<proteinExistence type="predicted"/>
<evidence type="ECO:0000313" key="1">
    <source>
        <dbReference type="EnsemblMetazoa" id="Aqu2.1.34689_001"/>
    </source>
</evidence>
<dbReference type="AlphaFoldDB" id="A0A1X7V4F6"/>